<dbReference type="SUPFAM" id="SSF53474">
    <property type="entry name" value="alpha/beta-Hydrolases"/>
    <property type="match status" value="1"/>
</dbReference>
<dbReference type="InterPro" id="IPR002925">
    <property type="entry name" value="Dienelactn_hydro"/>
</dbReference>
<organism evidence="2 3">
    <name type="scientific">Nocardia goodfellowii</name>
    <dbReference type="NCBI Taxonomy" id="882446"/>
    <lineage>
        <taxon>Bacteria</taxon>
        <taxon>Bacillati</taxon>
        <taxon>Actinomycetota</taxon>
        <taxon>Actinomycetes</taxon>
        <taxon>Mycobacteriales</taxon>
        <taxon>Nocardiaceae</taxon>
        <taxon>Nocardia</taxon>
    </lineage>
</organism>
<keyword evidence="3" id="KW-1185">Reference proteome</keyword>
<dbReference type="RefSeq" id="WP_209885017.1">
    <property type="nucleotide sequence ID" value="NZ_JAGGMR010000001.1"/>
</dbReference>
<proteinExistence type="predicted"/>
<dbReference type="PANTHER" id="PTHR46623">
    <property type="entry name" value="CARBOXYMETHYLENEBUTENOLIDASE-RELATED"/>
    <property type="match status" value="1"/>
</dbReference>
<feature type="domain" description="Dienelactone hydrolase" evidence="1">
    <location>
        <begin position="31"/>
        <end position="234"/>
    </location>
</feature>
<sequence>MSGTFDDIAPLRRATTLAERPDADKHVPIMVIEPEGHARGAIVVLHESREFTAPLLELMQALAVDGWTVVAPNLFHRANGDPSHEVFGDELFDDFDACHDWLTAHGVFPDCIGVLGFDHAGTAAFLVATNRPVGAAVSVAAPGILEPLTDDCDALVRAAPELQAPWLGLYGADDPAIPSAHIDQLRDAAARASVASLVVSYPGLHHRADHSGPGADEDDTDFIAAQTRIFDWFDSNLR</sequence>
<dbReference type="Gene3D" id="3.40.50.1820">
    <property type="entry name" value="alpha/beta hydrolase"/>
    <property type="match status" value="1"/>
</dbReference>
<evidence type="ECO:0000259" key="1">
    <source>
        <dbReference type="Pfam" id="PF01738"/>
    </source>
</evidence>
<gene>
    <name evidence="2" type="ORF">BJ987_000934</name>
</gene>
<dbReference type="EC" id="3.1.1.45" evidence="2"/>
<accession>A0ABS4QAA6</accession>
<dbReference type="InterPro" id="IPR029058">
    <property type="entry name" value="AB_hydrolase_fold"/>
</dbReference>
<dbReference type="PANTHER" id="PTHR46623:SF6">
    <property type="entry name" value="ALPHA_BETA-HYDROLASES SUPERFAMILY PROTEIN"/>
    <property type="match status" value="1"/>
</dbReference>
<evidence type="ECO:0000313" key="2">
    <source>
        <dbReference type="EMBL" id="MBP2188033.1"/>
    </source>
</evidence>
<evidence type="ECO:0000313" key="3">
    <source>
        <dbReference type="Proteomes" id="UP001519325"/>
    </source>
</evidence>
<dbReference type="InterPro" id="IPR051049">
    <property type="entry name" value="Dienelactone_hydrolase-like"/>
</dbReference>
<reference evidence="2 3" key="1">
    <citation type="submission" date="2021-03" db="EMBL/GenBank/DDBJ databases">
        <title>Sequencing the genomes of 1000 actinobacteria strains.</title>
        <authorList>
            <person name="Klenk H.-P."/>
        </authorList>
    </citation>
    <scope>NUCLEOTIDE SEQUENCE [LARGE SCALE GENOMIC DNA]</scope>
    <source>
        <strain evidence="2 3">DSM 45516</strain>
    </source>
</reference>
<name>A0ABS4QAA6_9NOCA</name>
<dbReference type="Pfam" id="PF01738">
    <property type="entry name" value="DLH"/>
    <property type="match status" value="1"/>
</dbReference>
<protein>
    <submittedName>
        <fullName evidence="2">Carboxymethylenebutenolidase</fullName>
        <ecNumber evidence="2">3.1.1.45</ecNumber>
    </submittedName>
</protein>
<keyword evidence="2" id="KW-0378">Hydrolase</keyword>
<dbReference type="EMBL" id="JAGGMR010000001">
    <property type="protein sequence ID" value="MBP2188033.1"/>
    <property type="molecule type" value="Genomic_DNA"/>
</dbReference>
<dbReference type="GO" id="GO:0008806">
    <property type="term" value="F:carboxymethylenebutenolidase activity"/>
    <property type="evidence" value="ECO:0007669"/>
    <property type="project" value="UniProtKB-EC"/>
</dbReference>
<dbReference type="Proteomes" id="UP001519325">
    <property type="component" value="Unassembled WGS sequence"/>
</dbReference>
<comment type="caution">
    <text evidence="2">The sequence shown here is derived from an EMBL/GenBank/DDBJ whole genome shotgun (WGS) entry which is preliminary data.</text>
</comment>